<reference evidence="2" key="1">
    <citation type="journal article" date="2019" name="Int. J. Syst. Evol. Microbiol.">
        <title>The Global Catalogue of Microorganisms (GCM) 10K type strain sequencing project: providing services to taxonomists for standard genome sequencing and annotation.</title>
        <authorList>
            <consortium name="The Broad Institute Genomics Platform"/>
            <consortium name="The Broad Institute Genome Sequencing Center for Infectious Disease"/>
            <person name="Wu L."/>
            <person name="Ma J."/>
        </authorList>
    </citation>
    <scope>NUCLEOTIDE SEQUENCE [LARGE SCALE GENOMIC DNA]</scope>
    <source>
        <strain evidence="2">CCUG 53270</strain>
    </source>
</reference>
<organism evidence="1 2">
    <name type="scientific">Paenibacillus vulneris</name>
    <dbReference type="NCBI Taxonomy" id="1133364"/>
    <lineage>
        <taxon>Bacteria</taxon>
        <taxon>Bacillati</taxon>
        <taxon>Bacillota</taxon>
        <taxon>Bacilli</taxon>
        <taxon>Bacillales</taxon>
        <taxon>Paenibacillaceae</taxon>
        <taxon>Paenibacillus</taxon>
    </lineage>
</organism>
<comment type="caution">
    <text evidence="1">The sequence shown here is derived from an EMBL/GenBank/DDBJ whole genome shotgun (WGS) entry which is preliminary data.</text>
</comment>
<accession>A0ABW3UW15</accession>
<proteinExistence type="predicted"/>
<dbReference type="PROSITE" id="PS51257">
    <property type="entry name" value="PROKAR_LIPOPROTEIN"/>
    <property type="match status" value="1"/>
</dbReference>
<name>A0ABW3UW15_9BACL</name>
<dbReference type="RefSeq" id="WP_079911081.1">
    <property type="nucleotide sequence ID" value="NZ_BAABJG010000004.1"/>
</dbReference>
<evidence type="ECO:0000313" key="1">
    <source>
        <dbReference type="EMBL" id="MFD1224519.1"/>
    </source>
</evidence>
<sequence>MKPRVASFTLCILLSVVLWGTACQKQDGVTRVKSYSRDGALGITEVNPNMPMSPTYHTYMDDTRLMKDTIRQIPEVRSSTITMNGPIATVRLDVPATLSAEEAERVEWEAYDRLSKMMPRYTVKVSVSRK</sequence>
<evidence type="ECO:0000313" key="2">
    <source>
        <dbReference type="Proteomes" id="UP001597180"/>
    </source>
</evidence>
<protein>
    <submittedName>
        <fullName evidence="1">Uncharacterized protein</fullName>
    </submittedName>
</protein>
<keyword evidence="2" id="KW-1185">Reference proteome</keyword>
<dbReference type="Proteomes" id="UP001597180">
    <property type="component" value="Unassembled WGS sequence"/>
</dbReference>
<dbReference type="EMBL" id="JBHTLU010000045">
    <property type="protein sequence ID" value="MFD1224519.1"/>
    <property type="molecule type" value="Genomic_DNA"/>
</dbReference>
<gene>
    <name evidence="1" type="ORF">ACFQ4B_30865</name>
</gene>